<dbReference type="Gene3D" id="3.40.390.10">
    <property type="entry name" value="Collagenase (Catalytic Domain)"/>
    <property type="match status" value="1"/>
</dbReference>
<feature type="signal peptide" evidence="2">
    <location>
        <begin position="1"/>
        <end position="21"/>
    </location>
</feature>
<sequence>MIYQPSVVFTALVLLLRFVHSVWNGNSEGINGSGIRMVDTDKGFNVTDSGGNFTVLTSYLLDNCSSHEIKDLKQAVHDANVIAFAGIPSIHIINQPPIFFIDFSHEAAIDYFGPSLKNRDQQSRTYITLRRASYAERGLGLSDWWNDRYVQLSCDRTHAGPCNNGTFLAFTDNGRKGFKYPLITFCKEYFTKLPDFTTVLKYLDAPINETLRVNSLNIRNKDSTMLHEWIHMSWGSAQICPGGAIDYKMRFGPNGEISKAYKPGKTKLLARRRTQAAANKNDNYVYVSLSCYMRRRYGFYSKYPIAWDPAKSVDDNLADEAREPGNPPSVAALDNTEEFDTDNPDGGPEIDDPLYDASEYPDWYKPIVTASLPTTTPATLPSITPPPAPTGLPSDAQTALVDGSKSSLTSFPAQTSAAPPPPPPPPAAPNADSCDVAYKFFLDQFEVRGKSFDQAKLGNNGDGLHRQIKGCGAVTDCSFTMTPNDPTCQCFASGHLQIGTKACVGRAFVPAGGADVANCQGPG</sequence>
<feature type="region of interest" description="Disordered" evidence="1">
    <location>
        <begin position="374"/>
        <end position="430"/>
    </location>
</feature>
<feature type="compositionally biased region" description="Pro residues" evidence="1">
    <location>
        <begin position="418"/>
        <end position="428"/>
    </location>
</feature>
<evidence type="ECO:0000313" key="4">
    <source>
        <dbReference type="Proteomes" id="UP001590950"/>
    </source>
</evidence>
<feature type="compositionally biased region" description="Acidic residues" evidence="1">
    <location>
        <begin position="335"/>
        <end position="354"/>
    </location>
</feature>
<feature type="chain" id="PRO_5046067500" evidence="2">
    <location>
        <begin position="22"/>
        <end position="523"/>
    </location>
</feature>
<reference evidence="3 4" key="1">
    <citation type="submission" date="2024-09" db="EMBL/GenBank/DDBJ databases">
        <title>Rethinking Asexuality: The Enigmatic Case of Functional Sexual Genes in Lepraria (Stereocaulaceae).</title>
        <authorList>
            <person name="Doellman M."/>
            <person name="Sun Y."/>
            <person name="Barcenas-Pena A."/>
            <person name="Lumbsch H.T."/>
            <person name="Grewe F."/>
        </authorList>
    </citation>
    <scope>NUCLEOTIDE SEQUENCE [LARGE SCALE GENOMIC DNA]</scope>
    <source>
        <strain evidence="3 4">Mercado 3170</strain>
    </source>
</reference>
<evidence type="ECO:0000256" key="1">
    <source>
        <dbReference type="SAM" id="MobiDB-lite"/>
    </source>
</evidence>
<dbReference type="EMBL" id="JBEFKJ010000010">
    <property type="protein sequence ID" value="KAL2044016.1"/>
    <property type="molecule type" value="Genomic_DNA"/>
</dbReference>
<organism evidence="3 4">
    <name type="scientific">Stereocaulon virgatum</name>
    <dbReference type="NCBI Taxonomy" id="373712"/>
    <lineage>
        <taxon>Eukaryota</taxon>
        <taxon>Fungi</taxon>
        <taxon>Dikarya</taxon>
        <taxon>Ascomycota</taxon>
        <taxon>Pezizomycotina</taxon>
        <taxon>Lecanoromycetes</taxon>
        <taxon>OSLEUM clade</taxon>
        <taxon>Lecanoromycetidae</taxon>
        <taxon>Lecanorales</taxon>
        <taxon>Lecanorineae</taxon>
        <taxon>Stereocaulaceae</taxon>
        <taxon>Stereocaulon</taxon>
    </lineage>
</organism>
<dbReference type="InterPro" id="IPR024079">
    <property type="entry name" value="MetalloPept_cat_dom_sf"/>
</dbReference>
<keyword evidence="4" id="KW-1185">Reference proteome</keyword>
<keyword evidence="2" id="KW-0732">Signal</keyword>
<evidence type="ECO:0000256" key="2">
    <source>
        <dbReference type="SAM" id="SignalP"/>
    </source>
</evidence>
<feature type="region of interest" description="Disordered" evidence="1">
    <location>
        <begin position="317"/>
        <end position="355"/>
    </location>
</feature>
<name>A0ABR4AGP0_9LECA</name>
<protein>
    <submittedName>
        <fullName evidence="3">Uncharacterized protein</fullName>
    </submittedName>
</protein>
<evidence type="ECO:0000313" key="3">
    <source>
        <dbReference type="EMBL" id="KAL2044016.1"/>
    </source>
</evidence>
<accession>A0ABR4AGP0</accession>
<proteinExistence type="predicted"/>
<comment type="caution">
    <text evidence="3">The sequence shown here is derived from an EMBL/GenBank/DDBJ whole genome shotgun (WGS) entry which is preliminary data.</text>
</comment>
<dbReference type="Proteomes" id="UP001590950">
    <property type="component" value="Unassembled WGS sequence"/>
</dbReference>
<feature type="compositionally biased region" description="Polar residues" evidence="1">
    <location>
        <begin position="404"/>
        <end position="416"/>
    </location>
</feature>
<gene>
    <name evidence="3" type="ORF">N7G274_003537</name>
</gene>